<evidence type="ECO:0008006" key="4">
    <source>
        <dbReference type="Google" id="ProtNLM"/>
    </source>
</evidence>
<evidence type="ECO:0000313" key="3">
    <source>
        <dbReference type="Proteomes" id="UP001345691"/>
    </source>
</evidence>
<dbReference type="Gene3D" id="3.30.530.20">
    <property type="match status" value="1"/>
</dbReference>
<dbReference type="Pfam" id="PF08982">
    <property type="entry name" value="AtaL"/>
    <property type="match status" value="1"/>
</dbReference>
<dbReference type="InterPro" id="IPR015075">
    <property type="entry name" value="AtaL"/>
</dbReference>
<reference evidence="2 3" key="1">
    <citation type="submission" date="2023-08" db="EMBL/GenBank/DDBJ databases">
        <title>Black Yeasts Isolated from many extreme environments.</title>
        <authorList>
            <person name="Coleine C."/>
            <person name="Stajich J.E."/>
            <person name="Selbmann L."/>
        </authorList>
    </citation>
    <scope>NUCLEOTIDE SEQUENCE [LARGE SCALE GENOMIC DNA]</scope>
    <source>
        <strain evidence="2 3">CCFEE 6328</strain>
    </source>
</reference>
<evidence type="ECO:0000313" key="2">
    <source>
        <dbReference type="EMBL" id="KAK5055864.1"/>
    </source>
</evidence>
<gene>
    <name evidence="2" type="ORF">LTR69_008240</name>
</gene>
<name>A0ABR0J447_9EURO</name>
<feature type="signal peptide" evidence="1">
    <location>
        <begin position="1"/>
        <end position="22"/>
    </location>
</feature>
<comment type="caution">
    <text evidence="2">The sequence shown here is derived from an EMBL/GenBank/DDBJ whole genome shotgun (WGS) entry which is preliminary data.</text>
</comment>
<evidence type="ECO:0000256" key="1">
    <source>
        <dbReference type="SAM" id="SignalP"/>
    </source>
</evidence>
<protein>
    <recommendedName>
        <fullName evidence="4">DUF1857-domain-containing protein</fullName>
    </recommendedName>
</protein>
<dbReference type="InterPro" id="IPR023393">
    <property type="entry name" value="START-like_dom_sf"/>
</dbReference>
<dbReference type="EMBL" id="JAVRRF010000019">
    <property type="protein sequence ID" value="KAK5055864.1"/>
    <property type="molecule type" value="Genomic_DNA"/>
</dbReference>
<dbReference type="SUPFAM" id="SSF55961">
    <property type="entry name" value="Bet v1-like"/>
    <property type="match status" value="1"/>
</dbReference>
<dbReference type="Proteomes" id="UP001345691">
    <property type="component" value="Unassembled WGS sequence"/>
</dbReference>
<organism evidence="2 3">
    <name type="scientific">Exophiala sideris</name>
    <dbReference type="NCBI Taxonomy" id="1016849"/>
    <lineage>
        <taxon>Eukaryota</taxon>
        <taxon>Fungi</taxon>
        <taxon>Dikarya</taxon>
        <taxon>Ascomycota</taxon>
        <taxon>Pezizomycotina</taxon>
        <taxon>Eurotiomycetes</taxon>
        <taxon>Chaetothyriomycetidae</taxon>
        <taxon>Chaetothyriales</taxon>
        <taxon>Herpotrichiellaceae</taxon>
        <taxon>Exophiala</taxon>
    </lineage>
</organism>
<dbReference type="CDD" id="cd08863">
    <property type="entry name" value="SRPBCC_DUF1857"/>
    <property type="match status" value="1"/>
</dbReference>
<proteinExistence type="predicted"/>
<sequence>MLAKGWNGKVVVEGGLILFVLGLSETNPSIPEFEVKQHKMPSANNIAFTAPINSPGASPVLTYAQIWQGLEKKVRAGQDFVGGAITSTDVISTSKTKHGNDVTVREVVFRDGGRRVREECIAFPPMKVEFHQPNGSTVQNVVSEDAEGNLFMTYTFEWLHPELEGDEAGLAAAKDKEFNVAKMAVNKSIETIREMVKDGRIK</sequence>
<keyword evidence="1" id="KW-0732">Signal</keyword>
<keyword evidence="3" id="KW-1185">Reference proteome</keyword>
<feature type="chain" id="PRO_5046261771" description="DUF1857-domain-containing protein" evidence="1">
    <location>
        <begin position="23"/>
        <end position="202"/>
    </location>
</feature>
<accession>A0ABR0J447</accession>